<evidence type="ECO:0000259" key="13">
    <source>
        <dbReference type="Pfam" id="PF00291"/>
    </source>
</evidence>
<proteinExistence type="inferred from homology"/>
<dbReference type="InterPro" id="IPR029144">
    <property type="entry name" value="Thr_synth_N"/>
</dbReference>
<dbReference type="EMBL" id="CP008796">
    <property type="protein sequence ID" value="AIH03526.1"/>
    <property type="molecule type" value="Genomic_DNA"/>
</dbReference>
<dbReference type="NCBIfam" id="TIGR00260">
    <property type="entry name" value="thrC"/>
    <property type="match status" value="1"/>
</dbReference>
<evidence type="ECO:0000256" key="8">
    <source>
        <dbReference type="ARBA" id="ARBA00022898"/>
    </source>
</evidence>
<keyword evidence="6" id="KW-0028">Amino-acid biosynthesis</keyword>
<dbReference type="CDD" id="cd01560">
    <property type="entry name" value="Thr-synth_2"/>
    <property type="match status" value="1"/>
</dbReference>
<gene>
    <name evidence="15" type="ORF">HL41_01045</name>
</gene>
<evidence type="ECO:0000313" key="16">
    <source>
        <dbReference type="Proteomes" id="UP000028481"/>
    </source>
</evidence>
<name>A0A075WRP0_9BACT</name>
<keyword evidence="8 12" id="KW-0663">Pyridoxal phosphate</keyword>
<evidence type="ECO:0000256" key="5">
    <source>
        <dbReference type="ARBA" id="ARBA00018679"/>
    </source>
</evidence>
<evidence type="ECO:0000256" key="11">
    <source>
        <dbReference type="NCBIfam" id="TIGR00260"/>
    </source>
</evidence>
<evidence type="ECO:0000256" key="7">
    <source>
        <dbReference type="ARBA" id="ARBA00022697"/>
    </source>
</evidence>
<evidence type="ECO:0000313" key="15">
    <source>
        <dbReference type="EMBL" id="AIH03526.1"/>
    </source>
</evidence>
<dbReference type="Pfam" id="PF14821">
    <property type="entry name" value="Thr_synth_N"/>
    <property type="match status" value="1"/>
</dbReference>
<dbReference type="UniPathway" id="UPA00050">
    <property type="reaction ID" value="UER00065"/>
</dbReference>
<comment type="cofactor">
    <cofactor evidence="1 12">
        <name>pyridoxal 5'-phosphate</name>
        <dbReference type="ChEBI" id="CHEBI:597326"/>
    </cofactor>
</comment>
<dbReference type="Proteomes" id="UP000028481">
    <property type="component" value="Chromosome"/>
</dbReference>
<dbReference type="AlphaFoldDB" id="A0A075WRP0"/>
<evidence type="ECO:0000256" key="10">
    <source>
        <dbReference type="ARBA" id="ARBA00049144"/>
    </source>
</evidence>
<dbReference type="EC" id="4.2.3.1" evidence="4 11"/>
<dbReference type="InterPro" id="IPR000634">
    <property type="entry name" value="Ser/Thr_deHydtase_PyrdxlP-BS"/>
</dbReference>
<dbReference type="Gene3D" id="3.90.1380.10">
    <property type="entry name" value="Threonine synthase, N-terminal domain"/>
    <property type="match status" value="1"/>
</dbReference>
<protein>
    <recommendedName>
        <fullName evidence="5 11">Threonine synthase</fullName>
        <ecNumber evidence="4 11">4.2.3.1</ecNumber>
    </recommendedName>
</protein>
<dbReference type="GO" id="GO:0030170">
    <property type="term" value="F:pyridoxal phosphate binding"/>
    <property type="evidence" value="ECO:0007669"/>
    <property type="project" value="InterPro"/>
</dbReference>
<feature type="modified residue" description="N6-(pyridoxal phosphate)lysine" evidence="12">
    <location>
        <position position="110"/>
    </location>
</feature>
<keyword evidence="7" id="KW-0791">Threonine biosynthesis</keyword>
<evidence type="ECO:0000256" key="6">
    <source>
        <dbReference type="ARBA" id="ARBA00022605"/>
    </source>
</evidence>
<keyword evidence="16" id="KW-1185">Reference proteome</keyword>
<comment type="similarity">
    <text evidence="3">Belongs to the threonine synthase family.</text>
</comment>
<dbReference type="InterPro" id="IPR036052">
    <property type="entry name" value="TrpB-like_PALP_sf"/>
</dbReference>
<evidence type="ECO:0000256" key="2">
    <source>
        <dbReference type="ARBA" id="ARBA00004979"/>
    </source>
</evidence>
<evidence type="ECO:0000256" key="1">
    <source>
        <dbReference type="ARBA" id="ARBA00001933"/>
    </source>
</evidence>
<dbReference type="OrthoDB" id="9763107at2"/>
<feature type="domain" description="Threonine synthase N-terminal" evidence="14">
    <location>
        <begin position="2"/>
        <end position="79"/>
    </location>
</feature>
<evidence type="ECO:0000259" key="14">
    <source>
        <dbReference type="Pfam" id="PF14821"/>
    </source>
</evidence>
<dbReference type="PANTHER" id="PTHR42690:SF1">
    <property type="entry name" value="THREONINE SYNTHASE-LIKE 2"/>
    <property type="match status" value="1"/>
</dbReference>
<comment type="pathway">
    <text evidence="2">Amino-acid biosynthesis; L-threonine biosynthesis; L-threonine from L-aspartate: step 5/5.</text>
</comment>
<sequence>MKYISTRGGMEKLSFKQTVFEGLAPDGGLIIPEKVPTLSPEEIKHLSSLSYQELALNVFRYFIDDMPEEELKEIIDRSYQTFRTKEVTPVVKAGDFYILELFHGPTWAFKDVALQFLGNLFEKLLLETGKKINILGATSGDTGSAAIYGVRGKKNIAIFILYPYKRVSEVQALMMNTVTDENVFNLAIEGTFDDCQAIVKKIFMDLEFKRKYRLTAINSINWARVMAQMVYYFWAYFRVCEKEGVEKIIFSVPTGNFGDIFAGYLVRRMLGNERIPKLILATNENDILYRFVNFGDYSLGTVKPTISPSMDIQVASNFERYLYYLLGEDPEKTKQAMERFASEKALRFDQEMIERIQQDFMSDRATEEEILSTIKTFYQETGYILDPHTAVGVKAAKRFKEDIPIVCLATAHPAKFPETVSKALGFELDLPLEIKKLYQLPQKYEVLPASISKVKEFIETKAV</sequence>
<accession>A0A075WRP0</accession>
<dbReference type="PANTHER" id="PTHR42690">
    <property type="entry name" value="THREONINE SYNTHASE FAMILY MEMBER"/>
    <property type="match status" value="1"/>
</dbReference>
<evidence type="ECO:0000256" key="4">
    <source>
        <dbReference type="ARBA" id="ARBA00013028"/>
    </source>
</evidence>
<dbReference type="GO" id="GO:0009088">
    <property type="term" value="P:threonine biosynthetic process"/>
    <property type="evidence" value="ECO:0007669"/>
    <property type="project" value="UniProtKB-UniRule"/>
</dbReference>
<evidence type="ECO:0000256" key="9">
    <source>
        <dbReference type="ARBA" id="ARBA00023239"/>
    </source>
</evidence>
<dbReference type="Pfam" id="PF00291">
    <property type="entry name" value="PALP"/>
    <property type="match status" value="1"/>
</dbReference>
<dbReference type="Pfam" id="PF24857">
    <property type="entry name" value="THR4_C"/>
    <property type="match status" value="1"/>
</dbReference>
<dbReference type="RefSeq" id="WP_038063344.1">
    <property type="nucleotide sequence ID" value="NZ_CP008796.1"/>
</dbReference>
<comment type="catalytic activity">
    <reaction evidence="10">
        <text>O-phospho-L-homoserine + H2O = L-threonine + phosphate</text>
        <dbReference type="Rhea" id="RHEA:10840"/>
        <dbReference type="ChEBI" id="CHEBI:15377"/>
        <dbReference type="ChEBI" id="CHEBI:43474"/>
        <dbReference type="ChEBI" id="CHEBI:57590"/>
        <dbReference type="ChEBI" id="CHEBI:57926"/>
        <dbReference type="EC" id="4.2.3.1"/>
    </reaction>
</comment>
<dbReference type="eggNOG" id="COG0498">
    <property type="taxonomic scope" value="Bacteria"/>
</dbReference>
<dbReference type="GO" id="GO:0004795">
    <property type="term" value="F:threonine synthase activity"/>
    <property type="evidence" value="ECO:0007669"/>
    <property type="project" value="UniProtKB-UniRule"/>
</dbReference>
<evidence type="ECO:0000256" key="3">
    <source>
        <dbReference type="ARBA" id="ARBA00005517"/>
    </source>
</evidence>
<reference evidence="15 16" key="1">
    <citation type="journal article" date="2015" name="Genome Announc.">
        <title>Genome Sequence of a Sulfate-Reducing Thermophilic Bacterium, Thermodesulfobacterium commune DSM 2178T (Phylum Thermodesulfobacteria).</title>
        <authorList>
            <person name="Bhatnagar S."/>
            <person name="Badger J.H."/>
            <person name="Madupu R."/>
            <person name="Khouri H.M."/>
            <person name="O'Connor E.M."/>
            <person name="Robb F.T."/>
            <person name="Ward N.L."/>
            <person name="Eisen J.A."/>
        </authorList>
    </citation>
    <scope>NUCLEOTIDE SEQUENCE [LARGE SCALE GENOMIC DNA]</scope>
    <source>
        <strain evidence="15 16">DSM 2178</strain>
    </source>
</reference>
<evidence type="ECO:0000256" key="12">
    <source>
        <dbReference type="PIRSR" id="PIRSR604450-51"/>
    </source>
</evidence>
<dbReference type="PaxDb" id="289377-HL41_01045"/>
<dbReference type="HOGENOM" id="CLU_015170_1_0_0"/>
<dbReference type="FunFam" id="3.90.1380.10:FF:000003">
    <property type="entry name" value="THR4p Threonine synthase"/>
    <property type="match status" value="1"/>
</dbReference>
<feature type="domain" description="Tryptophan synthase beta chain-like PALP" evidence="13">
    <location>
        <begin position="96"/>
        <end position="344"/>
    </location>
</feature>
<keyword evidence="9 15" id="KW-0456">Lyase</keyword>
<dbReference type="InterPro" id="IPR037158">
    <property type="entry name" value="Thr_synth_N_sf"/>
</dbReference>
<dbReference type="InterPro" id="IPR051166">
    <property type="entry name" value="Threonine_Synthase"/>
</dbReference>
<dbReference type="KEGG" id="tcm:HL41_01045"/>
<dbReference type="InterPro" id="IPR004450">
    <property type="entry name" value="Thr_synthase-like"/>
</dbReference>
<dbReference type="Gene3D" id="3.40.50.1100">
    <property type="match status" value="2"/>
</dbReference>
<dbReference type="SUPFAM" id="SSF53686">
    <property type="entry name" value="Tryptophan synthase beta subunit-like PLP-dependent enzymes"/>
    <property type="match status" value="1"/>
</dbReference>
<dbReference type="InterPro" id="IPR001926">
    <property type="entry name" value="TrpB-like_PALP"/>
</dbReference>
<organism evidence="15 16">
    <name type="scientific">Thermodesulfobacterium commune DSM 2178</name>
    <dbReference type="NCBI Taxonomy" id="289377"/>
    <lineage>
        <taxon>Bacteria</taxon>
        <taxon>Pseudomonadati</taxon>
        <taxon>Thermodesulfobacteriota</taxon>
        <taxon>Thermodesulfobacteria</taxon>
        <taxon>Thermodesulfobacteriales</taxon>
        <taxon>Thermodesulfobacteriaceae</taxon>
        <taxon>Thermodesulfobacterium</taxon>
    </lineage>
</organism>
<dbReference type="STRING" id="289377.HL41_01045"/>
<dbReference type="PROSITE" id="PS00165">
    <property type="entry name" value="DEHYDRATASE_SER_THR"/>
    <property type="match status" value="1"/>
</dbReference>